<feature type="domain" description="Formamidopyrimidine-DNA glycosylase catalytic" evidence="11">
    <location>
        <begin position="2"/>
        <end position="188"/>
    </location>
</feature>
<dbReference type="GO" id="GO:0005634">
    <property type="term" value="C:nucleus"/>
    <property type="evidence" value="ECO:0007669"/>
    <property type="project" value="TreeGrafter"/>
</dbReference>
<accession>A0A9W8AM78</accession>
<dbReference type="Gene3D" id="1.10.8.50">
    <property type="match status" value="1"/>
</dbReference>
<dbReference type="GO" id="GO:0008270">
    <property type="term" value="F:zinc ion binding"/>
    <property type="evidence" value="ECO:0007669"/>
    <property type="project" value="InterPro"/>
</dbReference>
<evidence type="ECO:0000256" key="4">
    <source>
        <dbReference type="ARBA" id="ARBA00022801"/>
    </source>
</evidence>
<comment type="caution">
    <text evidence="12">The sequence shown here is derived from an EMBL/GenBank/DDBJ whole genome shotgun (WGS) entry which is preliminary data.</text>
</comment>
<comment type="similarity">
    <text evidence="2">Belongs to the FPG family.</text>
</comment>
<dbReference type="InterPro" id="IPR010979">
    <property type="entry name" value="Ribosomal_uS13-like_H2TH"/>
</dbReference>
<feature type="compositionally biased region" description="Polar residues" evidence="10">
    <location>
        <begin position="158"/>
        <end position="169"/>
    </location>
</feature>
<dbReference type="InterPro" id="IPR015886">
    <property type="entry name" value="H2TH_FPG"/>
</dbReference>
<dbReference type="SUPFAM" id="SSF81624">
    <property type="entry name" value="N-terminal domain of MutM-like DNA repair proteins"/>
    <property type="match status" value="1"/>
</dbReference>
<dbReference type="GO" id="GO:0016829">
    <property type="term" value="F:lyase activity"/>
    <property type="evidence" value="ECO:0007669"/>
    <property type="project" value="UniProtKB-KW"/>
</dbReference>
<evidence type="ECO:0000313" key="13">
    <source>
        <dbReference type="Proteomes" id="UP001150569"/>
    </source>
</evidence>
<dbReference type="PANTHER" id="PTHR22993">
    <property type="entry name" value="FORMAMIDOPYRIMIDINE-DNA GLYCOSYLASE"/>
    <property type="match status" value="1"/>
</dbReference>
<dbReference type="EMBL" id="JANBPT010000020">
    <property type="protein sequence ID" value="KAJ1929935.1"/>
    <property type="molecule type" value="Genomic_DNA"/>
</dbReference>
<dbReference type="PANTHER" id="PTHR22993:SF9">
    <property type="entry name" value="FORMAMIDOPYRIMIDINE-DNA GLYCOSYLASE"/>
    <property type="match status" value="1"/>
</dbReference>
<evidence type="ECO:0000256" key="5">
    <source>
        <dbReference type="ARBA" id="ARBA00023125"/>
    </source>
</evidence>
<dbReference type="SUPFAM" id="SSF46946">
    <property type="entry name" value="S13-like H2TH domain"/>
    <property type="match status" value="1"/>
</dbReference>
<dbReference type="GO" id="GO:0006284">
    <property type="term" value="P:base-excision repair"/>
    <property type="evidence" value="ECO:0007669"/>
    <property type="project" value="InterPro"/>
</dbReference>
<keyword evidence="13" id="KW-1185">Reference proteome</keyword>
<evidence type="ECO:0000256" key="1">
    <source>
        <dbReference type="ARBA" id="ARBA00001668"/>
    </source>
</evidence>
<evidence type="ECO:0000256" key="3">
    <source>
        <dbReference type="ARBA" id="ARBA00022763"/>
    </source>
</evidence>
<evidence type="ECO:0000256" key="7">
    <source>
        <dbReference type="ARBA" id="ARBA00023239"/>
    </source>
</evidence>
<evidence type="ECO:0000256" key="8">
    <source>
        <dbReference type="ARBA" id="ARBA00023268"/>
    </source>
</evidence>
<name>A0A9W8AM78_9FUNG</name>
<keyword evidence="8" id="KW-0511">Multifunctional enzyme</keyword>
<keyword evidence="3" id="KW-0227">DNA damage</keyword>
<dbReference type="Gene3D" id="3.20.190.10">
    <property type="entry name" value="MutM-like, N-terminal"/>
    <property type="match status" value="1"/>
</dbReference>
<dbReference type="InterPro" id="IPR012319">
    <property type="entry name" value="FPG_cat"/>
</dbReference>
<feature type="region of interest" description="Disordered" evidence="10">
    <location>
        <begin position="344"/>
        <end position="426"/>
    </location>
</feature>
<dbReference type="GO" id="GO:0008534">
    <property type="term" value="F:oxidized purine nucleobase lesion DNA N-glycosylase activity"/>
    <property type="evidence" value="ECO:0007669"/>
    <property type="project" value="UniProtKB-EC"/>
</dbReference>
<evidence type="ECO:0000256" key="6">
    <source>
        <dbReference type="ARBA" id="ARBA00023204"/>
    </source>
</evidence>
<dbReference type="Proteomes" id="UP001150569">
    <property type="component" value="Unassembled WGS sequence"/>
</dbReference>
<dbReference type="PROSITE" id="PS51068">
    <property type="entry name" value="FPG_CAT"/>
    <property type="match status" value="1"/>
</dbReference>
<dbReference type="InterPro" id="IPR035937">
    <property type="entry name" value="FPG_N"/>
</dbReference>
<keyword evidence="9" id="KW-0326">Glycosidase</keyword>
<dbReference type="GO" id="GO:0003906">
    <property type="term" value="F:DNA-(apurinic or apyrimidinic site) endonuclease activity"/>
    <property type="evidence" value="ECO:0007669"/>
    <property type="project" value="InterPro"/>
</dbReference>
<dbReference type="Pfam" id="PF06831">
    <property type="entry name" value="H2TH"/>
    <property type="match status" value="1"/>
</dbReference>
<dbReference type="SMART" id="SM01232">
    <property type="entry name" value="H2TH"/>
    <property type="match status" value="1"/>
</dbReference>
<dbReference type="FunFam" id="1.10.8.50:FF:000009">
    <property type="entry name" value="Formamidopyrimidine-DNA glycosylase"/>
    <property type="match status" value="1"/>
</dbReference>
<evidence type="ECO:0000256" key="2">
    <source>
        <dbReference type="ARBA" id="ARBA00009409"/>
    </source>
</evidence>
<keyword evidence="4" id="KW-0378">Hydrolase</keyword>
<evidence type="ECO:0000259" key="11">
    <source>
        <dbReference type="PROSITE" id="PS51068"/>
    </source>
</evidence>
<keyword evidence="5" id="KW-0238">DNA-binding</keyword>
<evidence type="ECO:0000256" key="9">
    <source>
        <dbReference type="ARBA" id="ARBA00023295"/>
    </source>
</evidence>
<keyword evidence="6" id="KW-0234">DNA repair</keyword>
<reference evidence="12" key="1">
    <citation type="submission" date="2022-07" db="EMBL/GenBank/DDBJ databases">
        <title>Phylogenomic reconstructions and comparative analyses of Kickxellomycotina fungi.</title>
        <authorList>
            <person name="Reynolds N.K."/>
            <person name="Stajich J.E."/>
            <person name="Barry K."/>
            <person name="Grigoriev I.V."/>
            <person name="Crous P."/>
            <person name="Smith M.E."/>
        </authorList>
    </citation>
    <scope>NUCLEOTIDE SEQUENCE</scope>
    <source>
        <strain evidence="12">RSA 861</strain>
    </source>
</reference>
<dbReference type="AlphaFoldDB" id="A0A9W8AM78"/>
<proteinExistence type="inferred from homology"/>
<dbReference type="OrthoDB" id="444592at2759"/>
<gene>
    <name evidence="12" type="ORF">IWQ60_000739</name>
</gene>
<feature type="compositionally biased region" description="Basic residues" evidence="10">
    <location>
        <begin position="136"/>
        <end position="146"/>
    </location>
</feature>
<keyword evidence="7" id="KW-0456">Lyase</keyword>
<organism evidence="12 13">
    <name type="scientific">Tieghemiomyces parasiticus</name>
    <dbReference type="NCBI Taxonomy" id="78921"/>
    <lineage>
        <taxon>Eukaryota</taxon>
        <taxon>Fungi</taxon>
        <taxon>Fungi incertae sedis</taxon>
        <taxon>Zoopagomycota</taxon>
        <taxon>Kickxellomycotina</taxon>
        <taxon>Dimargaritomycetes</taxon>
        <taxon>Dimargaritales</taxon>
        <taxon>Dimargaritaceae</taxon>
        <taxon>Tieghemiomyces</taxon>
    </lineage>
</organism>
<dbReference type="Pfam" id="PF01149">
    <property type="entry name" value="Fapy_DNA_glyco"/>
    <property type="match status" value="1"/>
</dbReference>
<evidence type="ECO:0000256" key="10">
    <source>
        <dbReference type="SAM" id="MobiDB-lite"/>
    </source>
</evidence>
<feature type="compositionally biased region" description="Basic residues" evidence="10">
    <location>
        <begin position="411"/>
        <end position="426"/>
    </location>
</feature>
<dbReference type="GO" id="GO:0003684">
    <property type="term" value="F:damaged DNA binding"/>
    <property type="evidence" value="ECO:0007669"/>
    <property type="project" value="InterPro"/>
</dbReference>
<evidence type="ECO:0000313" key="12">
    <source>
        <dbReference type="EMBL" id="KAJ1929935.1"/>
    </source>
</evidence>
<comment type="catalytic activity">
    <reaction evidence="1">
        <text>Hydrolysis of DNA containing ring-opened 7-methylguanine residues, releasing 2,6-diamino-4-hydroxy-5-(N-methyl)formamidopyrimidine.</text>
        <dbReference type="EC" id="3.2.2.23"/>
    </reaction>
</comment>
<protein>
    <recommendedName>
        <fullName evidence="11">Formamidopyrimidine-DNA glycosylase catalytic domain-containing protein</fullName>
    </recommendedName>
</protein>
<feature type="compositionally biased region" description="Polar residues" evidence="10">
    <location>
        <begin position="122"/>
        <end position="132"/>
    </location>
</feature>
<sequence>MPELPEAERARRLLHKHCVGKTVTNVQVADDPIVMPGLTATEFTGRLTHRRVVGTDRRGKLFWLLLDNQDALLLHLGMTGDVAVQGVDRLDYRRKPTGGTDWPPKYWKFSLELHGGGVTLEDSTSLSATTPIPSHRDRKVTAKRRNRGEAEAVEKLGSTPSAKELTNSTTQAESAITNVVFVDPRRFGRIRLLHEPLAHPPVSELGFDPIHSMPTPAEFAAAVLRRRVPIKALLLDQAFAAGVGNWIADEVLYHSCIHPAQYSHTLRPDDLARLHAQIIMVCQTAVDCNGNRHQFPSDWLFHVRWGKGQRGKDHQTTRGEPIVFETVGGRTSAVVPTVQRLRPITAASGKESKKITSRSKKPKLAEPTTPRRAALSRKSKSDPIVVPRSVSPEISSEDDDPTPVPSSQRTPLRRNPPRRIVHAVRP</sequence>
<feature type="region of interest" description="Disordered" evidence="10">
    <location>
        <begin position="122"/>
        <end position="169"/>
    </location>
</feature>
<dbReference type="SMART" id="SM00898">
    <property type="entry name" value="Fapy_DNA_glyco"/>
    <property type="match status" value="1"/>
</dbReference>